<dbReference type="InterPro" id="IPR009363">
    <property type="entry name" value="Phage_Mu_Gp16"/>
</dbReference>
<dbReference type="Pfam" id="PF06252">
    <property type="entry name" value="GemA"/>
    <property type="match status" value="1"/>
</dbReference>
<dbReference type="RefSeq" id="WP_119746587.1">
    <property type="nucleotide sequence ID" value="NZ_QZCG01000003.1"/>
</dbReference>
<evidence type="ECO:0000313" key="1">
    <source>
        <dbReference type="EMBL" id="RJE87117.1"/>
    </source>
</evidence>
<organism evidence="1 2">
    <name type="scientific">Paracoccus onubensis</name>
    <dbReference type="NCBI Taxonomy" id="1675788"/>
    <lineage>
        <taxon>Bacteria</taxon>
        <taxon>Pseudomonadati</taxon>
        <taxon>Pseudomonadota</taxon>
        <taxon>Alphaproteobacteria</taxon>
        <taxon>Rhodobacterales</taxon>
        <taxon>Paracoccaceae</taxon>
        <taxon>Paracoccus</taxon>
    </lineage>
</organism>
<reference evidence="2" key="1">
    <citation type="submission" date="2018-09" db="EMBL/GenBank/DDBJ databases">
        <title>Acidovorax cavernicola nov. sp. isolated from Gruta de las Maravillas (Aracena, Spain).</title>
        <authorList>
            <person name="Jurado V."/>
            <person name="Gutierrez-Patricio S."/>
            <person name="Gonzalez-Pimentel J.L."/>
            <person name="Miller A.Z."/>
            <person name="Laiz L."/>
            <person name="Saiz-Jimenez C."/>
        </authorList>
    </citation>
    <scope>NUCLEOTIDE SEQUENCE [LARGE SCALE GENOMIC DNA]</scope>
    <source>
        <strain evidence="2">1011MAR3C25</strain>
    </source>
</reference>
<sequence>MTAARNLQRMIHVGCKQLGLDDTTRHDLQLLVTGKTSMRDMSEADLLSMIEALKKRGFKAGFSDSKKGRRAPASRADLRFIHVLWKLLGDAGALKRPGRDGLNAFIRSRFEGKWQSVPIDIDALREAGQINDVTRALKDMCRRAGVHVK</sequence>
<dbReference type="AlphaFoldDB" id="A0A418T1N9"/>
<dbReference type="OrthoDB" id="7353918at2"/>
<protein>
    <submittedName>
        <fullName evidence="1">Regulatory protein GemA</fullName>
    </submittedName>
</protein>
<proteinExistence type="predicted"/>
<accession>A0A418T1N9</accession>
<gene>
    <name evidence="1" type="ORF">D3P04_05035</name>
</gene>
<evidence type="ECO:0000313" key="2">
    <source>
        <dbReference type="Proteomes" id="UP000284202"/>
    </source>
</evidence>
<keyword evidence="2" id="KW-1185">Reference proteome</keyword>
<dbReference type="EMBL" id="QZCG01000003">
    <property type="protein sequence ID" value="RJE87117.1"/>
    <property type="molecule type" value="Genomic_DNA"/>
</dbReference>
<dbReference type="Proteomes" id="UP000284202">
    <property type="component" value="Unassembled WGS sequence"/>
</dbReference>
<name>A0A418T1N9_9RHOB</name>
<comment type="caution">
    <text evidence="1">The sequence shown here is derived from an EMBL/GenBank/DDBJ whole genome shotgun (WGS) entry which is preliminary data.</text>
</comment>